<gene>
    <name evidence="2" type="ORF">LCGC14_0810480</name>
</gene>
<dbReference type="EMBL" id="LAZR01002229">
    <property type="protein sequence ID" value="KKN32779.1"/>
    <property type="molecule type" value="Genomic_DNA"/>
</dbReference>
<protein>
    <submittedName>
        <fullName evidence="2">Uncharacterized protein</fullName>
    </submittedName>
</protein>
<organism evidence="2">
    <name type="scientific">marine sediment metagenome</name>
    <dbReference type="NCBI Taxonomy" id="412755"/>
    <lineage>
        <taxon>unclassified sequences</taxon>
        <taxon>metagenomes</taxon>
        <taxon>ecological metagenomes</taxon>
    </lineage>
</organism>
<evidence type="ECO:0000256" key="1">
    <source>
        <dbReference type="SAM" id="Phobius"/>
    </source>
</evidence>
<keyword evidence="1" id="KW-0812">Transmembrane</keyword>
<comment type="caution">
    <text evidence="2">The sequence shown here is derived from an EMBL/GenBank/DDBJ whole genome shotgun (WGS) entry which is preliminary data.</text>
</comment>
<keyword evidence="1" id="KW-1133">Transmembrane helix</keyword>
<reference evidence="2" key="1">
    <citation type="journal article" date="2015" name="Nature">
        <title>Complex archaea that bridge the gap between prokaryotes and eukaryotes.</title>
        <authorList>
            <person name="Spang A."/>
            <person name="Saw J.H."/>
            <person name="Jorgensen S.L."/>
            <person name="Zaremba-Niedzwiedzka K."/>
            <person name="Martijn J."/>
            <person name="Lind A.E."/>
            <person name="van Eijk R."/>
            <person name="Schleper C."/>
            <person name="Guy L."/>
            <person name="Ettema T.J."/>
        </authorList>
    </citation>
    <scope>NUCLEOTIDE SEQUENCE</scope>
</reference>
<sequence>MKPRTPETSWWRFYTTLALSCSALLLWFGVPRYENLTIVPLLILVLVYPNRTRYINVLLMGTIVLLTWKILSP</sequence>
<feature type="transmembrane region" description="Helical" evidence="1">
    <location>
        <begin position="12"/>
        <end position="33"/>
    </location>
</feature>
<name>A0A0F9PRG4_9ZZZZ</name>
<dbReference type="AlphaFoldDB" id="A0A0F9PRG4"/>
<evidence type="ECO:0000313" key="2">
    <source>
        <dbReference type="EMBL" id="KKN32779.1"/>
    </source>
</evidence>
<proteinExistence type="predicted"/>
<accession>A0A0F9PRG4</accession>
<keyword evidence="1" id="KW-0472">Membrane</keyword>
<feature type="transmembrane region" description="Helical" evidence="1">
    <location>
        <begin position="53"/>
        <end position="71"/>
    </location>
</feature>